<gene>
    <name evidence="1" type="ORF">LOK49_LG07G02332</name>
</gene>
<proteinExistence type="predicted"/>
<protein>
    <submittedName>
        <fullName evidence="1">Uncharacterized protein</fullName>
    </submittedName>
</protein>
<dbReference type="Proteomes" id="UP001060215">
    <property type="component" value="Chromosome 7"/>
</dbReference>
<evidence type="ECO:0000313" key="2">
    <source>
        <dbReference type="Proteomes" id="UP001060215"/>
    </source>
</evidence>
<reference evidence="1 2" key="1">
    <citation type="journal article" date="2022" name="Plant J.">
        <title>Chromosome-level genome of Camellia lanceoleosa provides a valuable resource for understanding genome evolution and self-incompatibility.</title>
        <authorList>
            <person name="Gong W."/>
            <person name="Xiao S."/>
            <person name="Wang L."/>
            <person name="Liao Z."/>
            <person name="Chang Y."/>
            <person name="Mo W."/>
            <person name="Hu G."/>
            <person name="Li W."/>
            <person name="Zhao G."/>
            <person name="Zhu H."/>
            <person name="Hu X."/>
            <person name="Ji K."/>
            <person name="Xiang X."/>
            <person name="Song Q."/>
            <person name="Yuan D."/>
            <person name="Jin S."/>
            <person name="Zhang L."/>
        </authorList>
    </citation>
    <scope>NUCLEOTIDE SEQUENCE [LARGE SCALE GENOMIC DNA]</scope>
    <source>
        <strain evidence="1">SQ_2022a</strain>
    </source>
</reference>
<keyword evidence="2" id="KW-1185">Reference proteome</keyword>
<evidence type="ECO:0000313" key="1">
    <source>
        <dbReference type="EMBL" id="KAI8006113.1"/>
    </source>
</evidence>
<comment type="caution">
    <text evidence="1">The sequence shown here is derived from an EMBL/GenBank/DDBJ whole genome shotgun (WGS) entry which is preliminary data.</text>
</comment>
<sequence length="81" mass="9204">MRLNVAYYPWPHEGILSSYDHASIHRGHQVYQQIRASCHSMFLISYCDLVGVAYTEEETKAMAAEIEVVGGLYILRDASQL</sequence>
<dbReference type="EMBL" id="CM045764">
    <property type="protein sequence ID" value="KAI8006113.1"/>
    <property type="molecule type" value="Genomic_DNA"/>
</dbReference>
<accession>A0ACC0GZN8</accession>
<name>A0ACC0GZN8_9ERIC</name>
<organism evidence="1 2">
    <name type="scientific">Camellia lanceoleosa</name>
    <dbReference type="NCBI Taxonomy" id="1840588"/>
    <lineage>
        <taxon>Eukaryota</taxon>
        <taxon>Viridiplantae</taxon>
        <taxon>Streptophyta</taxon>
        <taxon>Embryophyta</taxon>
        <taxon>Tracheophyta</taxon>
        <taxon>Spermatophyta</taxon>
        <taxon>Magnoliopsida</taxon>
        <taxon>eudicotyledons</taxon>
        <taxon>Gunneridae</taxon>
        <taxon>Pentapetalae</taxon>
        <taxon>asterids</taxon>
        <taxon>Ericales</taxon>
        <taxon>Theaceae</taxon>
        <taxon>Camellia</taxon>
    </lineage>
</organism>